<accession>A0ACC3CDI8</accession>
<dbReference type="Proteomes" id="UP000798662">
    <property type="component" value="Chromosome 3"/>
</dbReference>
<keyword evidence="2" id="KW-1185">Reference proteome</keyword>
<organism evidence="1 2">
    <name type="scientific">Pyropia yezoensis</name>
    <name type="common">Susabi-nori</name>
    <name type="synonym">Porphyra yezoensis</name>
    <dbReference type="NCBI Taxonomy" id="2788"/>
    <lineage>
        <taxon>Eukaryota</taxon>
        <taxon>Rhodophyta</taxon>
        <taxon>Bangiophyceae</taxon>
        <taxon>Bangiales</taxon>
        <taxon>Bangiaceae</taxon>
        <taxon>Pyropia</taxon>
    </lineage>
</organism>
<reference evidence="1" key="1">
    <citation type="submission" date="2019-11" db="EMBL/GenBank/DDBJ databases">
        <title>Nori genome reveals adaptations in red seaweeds to the harsh intertidal environment.</title>
        <authorList>
            <person name="Wang D."/>
            <person name="Mao Y."/>
        </authorList>
    </citation>
    <scope>NUCLEOTIDE SEQUENCE</scope>
    <source>
        <tissue evidence="1">Gametophyte</tissue>
    </source>
</reference>
<name>A0ACC3CDI8_PYRYE</name>
<protein>
    <submittedName>
        <fullName evidence="1">Uncharacterized protein</fullName>
    </submittedName>
</protein>
<sequence length="619" mass="65184">MACPFAGTSVLSGIGAMERLAERAAGGGGGRGVGAAAGDAAAGVSGGDGGGDGGGGGAGGCGGGGSAGSASASGNGCGIGDGSSCADGGSPHAPNGSASGPISIAAAGPQSRTGGDGSDSTRCMYGGTPPLSAMSPPSGGGLMVPNGHAGVAAYQGMKGVAKGGTAGVPVGRGGGVASPRCPTRPAGAAAATSTDGEVEQMSAGLEAAHLGPAVAAETRAAATVATGAGAGGGLAEAGGSGEPAAKKTPYYPDYLALDELLSCQRPLSFAAGDPHHDEMLFITIHQTYELWFKQIIFELDSVRRIFAELSMGEKKISLALHRLSRIRAIQKILVDQISVLETMTPQEFLDFRDYLFPASGFQSFQFRLIEIKLGVRPEQRLNGKWIKNVSPEHQALLRKVQGEPSLFDYVERWLRHIPFRDFRGYSFPSAYETAVDRMFTLDRANLERQLSGDDLARSLNDLERTRGTFESVYRRDVHEKMISTGARRLGFRATHSSLMIMLYQDEPMLQLPARLLHVLVDVDEQLNQWRYRHSQMVHRMIGIKVGTGGTLGHGYLRATVDNNKVFSDIANLSTLLIPRRLLPELPAELRDQLKYFHQIEAFDRQLFESGGTGEDLSFC</sequence>
<dbReference type="EMBL" id="CM020620">
    <property type="protein sequence ID" value="KAK1867846.1"/>
    <property type="molecule type" value="Genomic_DNA"/>
</dbReference>
<gene>
    <name evidence="1" type="ORF">I4F81_010344</name>
</gene>
<evidence type="ECO:0000313" key="1">
    <source>
        <dbReference type="EMBL" id="KAK1867846.1"/>
    </source>
</evidence>
<proteinExistence type="predicted"/>
<evidence type="ECO:0000313" key="2">
    <source>
        <dbReference type="Proteomes" id="UP000798662"/>
    </source>
</evidence>
<comment type="caution">
    <text evidence="1">The sequence shown here is derived from an EMBL/GenBank/DDBJ whole genome shotgun (WGS) entry which is preliminary data.</text>
</comment>